<dbReference type="PANTHER" id="PTHR12532">
    <property type="entry name" value="TRANSLATIONAL ACTIVATOR OF CYTOCHROME C OXIDASE 1"/>
    <property type="match status" value="1"/>
</dbReference>
<dbReference type="NCBIfam" id="NF009044">
    <property type="entry name" value="PRK12378.1"/>
    <property type="match status" value="1"/>
</dbReference>
<dbReference type="PANTHER" id="PTHR12532:SF6">
    <property type="entry name" value="TRANSCRIPTIONAL REGULATORY PROTEIN YEBC-RELATED"/>
    <property type="match status" value="1"/>
</dbReference>
<name>A0A2A5CEL7_9GAMM</name>
<protein>
    <recommendedName>
        <fullName evidence="6">Probable transcriptional regulatory protein COA71_06445</fullName>
    </recommendedName>
</protein>
<dbReference type="GO" id="GO:0005829">
    <property type="term" value="C:cytosol"/>
    <property type="evidence" value="ECO:0007669"/>
    <property type="project" value="TreeGrafter"/>
</dbReference>
<keyword evidence="2 6" id="KW-0963">Cytoplasm</keyword>
<evidence type="ECO:0000259" key="7">
    <source>
        <dbReference type="Pfam" id="PF01709"/>
    </source>
</evidence>
<dbReference type="GO" id="GO:0003677">
    <property type="term" value="F:DNA binding"/>
    <property type="evidence" value="ECO:0007669"/>
    <property type="project" value="UniProtKB-UniRule"/>
</dbReference>
<dbReference type="Pfam" id="PF20772">
    <property type="entry name" value="TACO1_YebC_N"/>
    <property type="match status" value="1"/>
</dbReference>
<dbReference type="FunFam" id="3.30.70.980:FF:000002">
    <property type="entry name" value="Probable transcriptional regulatory protein YebC"/>
    <property type="match status" value="1"/>
</dbReference>
<evidence type="ECO:0000313" key="10">
    <source>
        <dbReference type="Proteomes" id="UP000228987"/>
    </source>
</evidence>
<evidence type="ECO:0000259" key="8">
    <source>
        <dbReference type="Pfam" id="PF20772"/>
    </source>
</evidence>
<dbReference type="FunFam" id="1.10.10.200:FF:000001">
    <property type="entry name" value="Probable transcriptional regulatory protein YebC"/>
    <property type="match status" value="1"/>
</dbReference>
<dbReference type="GO" id="GO:0006355">
    <property type="term" value="P:regulation of DNA-templated transcription"/>
    <property type="evidence" value="ECO:0007669"/>
    <property type="project" value="UniProtKB-UniRule"/>
</dbReference>
<evidence type="ECO:0000256" key="2">
    <source>
        <dbReference type="ARBA" id="ARBA00022490"/>
    </source>
</evidence>
<feature type="domain" description="TACO1/YebC-like N-terminal" evidence="8">
    <location>
        <begin position="5"/>
        <end position="75"/>
    </location>
</feature>
<dbReference type="InterPro" id="IPR029072">
    <property type="entry name" value="YebC-like"/>
</dbReference>
<dbReference type="HAMAP" id="MF_00693">
    <property type="entry name" value="Transcrip_reg_TACO1"/>
    <property type="match status" value="1"/>
</dbReference>
<dbReference type="InterPro" id="IPR002876">
    <property type="entry name" value="Transcrip_reg_TACO1-like"/>
</dbReference>
<dbReference type="AlphaFoldDB" id="A0A2A5CEL7"/>
<dbReference type="NCBIfam" id="NF001030">
    <property type="entry name" value="PRK00110.1"/>
    <property type="match status" value="1"/>
</dbReference>
<dbReference type="NCBIfam" id="TIGR01033">
    <property type="entry name" value="YebC/PmpR family DNA-binding transcriptional regulator"/>
    <property type="match status" value="1"/>
</dbReference>
<evidence type="ECO:0000256" key="4">
    <source>
        <dbReference type="ARBA" id="ARBA00023125"/>
    </source>
</evidence>
<dbReference type="Proteomes" id="UP000228987">
    <property type="component" value="Unassembled WGS sequence"/>
</dbReference>
<evidence type="ECO:0000256" key="6">
    <source>
        <dbReference type="HAMAP-Rule" id="MF_00693"/>
    </source>
</evidence>
<comment type="similarity">
    <text evidence="1 6">Belongs to the TACO1 family.</text>
</comment>
<dbReference type="InterPro" id="IPR026564">
    <property type="entry name" value="Transcrip_reg_TACO1-like_dom3"/>
</dbReference>
<dbReference type="InterPro" id="IPR048300">
    <property type="entry name" value="TACO1_YebC-like_2nd/3rd_dom"/>
</dbReference>
<gene>
    <name evidence="9" type="ORF">COA71_06445</name>
</gene>
<dbReference type="EMBL" id="NVWI01000003">
    <property type="protein sequence ID" value="PCJ42222.1"/>
    <property type="molecule type" value="Genomic_DNA"/>
</dbReference>
<dbReference type="InterPro" id="IPR049083">
    <property type="entry name" value="TACO1_YebC_N"/>
</dbReference>
<organism evidence="9 10">
    <name type="scientific">SAR86 cluster bacterium</name>
    <dbReference type="NCBI Taxonomy" id="2030880"/>
    <lineage>
        <taxon>Bacteria</taxon>
        <taxon>Pseudomonadati</taxon>
        <taxon>Pseudomonadota</taxon>
        <taxon>Gammaproteobacteria</taxon>
        <taxon>SAR86 cluster</taxon>
    </lineage>
</organism>
<evidence type="ECO:0000256" key="3">
    <source>
        <dbReference type="ARBA" id="ARBA00023015"/>
    </source>
</evidence>
<keyword evidence="5 6" id="KW-0804">Transcription</keyword>
<evidence type="ECO:0000313" key="9">
    <source>
        <dbReference type="EMBL" id="PCJ42222.1"/>
    </source>
</evidence>
<keyword evidence="3 6" id="KW-0805">Transcription regulation</keyword>
<accession>A0A2A5CEL7</accession>
<proteinExistence type="inferred from homology"/>
<dbReference type="InterPro" id="IPR017856">
    <property type="entry name" value="Integrase-like_N"/>
</dbReference>
<comment type="caution">
    <text evidence="9">The sequence shown here is derived from an EMBL/GenBank/DDBJ whole genome shotgun (WGS) entry which is preliminary data.</text>
</comment>
<reference evidence="10" key="1">
    <citation type="submission" date="2017-08" db="EMBL/GenBank/DDBJ databases">
        <title>A dynamic microbial community with high functional redundancy inhabits the cold, oxic subseafloor aquifer.</title>
        <authorList>
            <person name="Tully B.J."/>
            <person name="Wheat C.G."/>
            <person name="Glazer B.T."/>
            <person name="Huber J.A."/>
        </authorList>
    </citation>
    <scope>NUCLEOTIDE SEQUENCE [LARGE SCALE GENOMIC DNA]</scope>
</reference>
<sequence length="249" mass="26393">MAGHSKWANIKHRKAGQDAKRAKVFTKIIRELTVAAKLGGGDVADNPRLRAVVDKALAANMTRDTLDRAVARGAGSTENENLEELVYEGYGPNGVAILVETLTDNKNRTVAEVRHCFTKAGGNLGTNGSVAYLFTKTGVISYAQGVDEEALMDVALEAGAEDIINNSDGSIDIHTSFESFGSVKDALDAAGLSSLNAEVTMLASTDVDLDADNAEKLMNVVDSLEDLDDVQNVYSNASISDEVLAQLDS</sequence>
<dbReference type="Pfam" id="PF01709">
    <property type="entry name" value="Transcrip_reg"/>
    <property type="match status" value="1"/>
</dbReference>
<evidence type="ECO:0000256" key="1">
    <source>
        <dbReference type="ARBA" id="ARBA00008724"/>
    </source>
</evidence>
<dbReference type="Gene3D" id="1.10.10.200">
    <property type="match status" value="1"/>
</dbReference>
<comment type="subcellular location">
    <subcellularLocation>
        <location evidence="6">Cytoplasm</location>
    </subcellularLocation>
</comment>
<keyword evidence="4 6" id="KW-0238">DNA-binding</keyword>
<feature type="domain" description="TACO1/YebC-like second and third" evidence="7">
    <location>
        <begin position="82"/>
        <end position="237"/>
    </location>
</feature>
<dbReference type="Gene3D" id="3.30.70.980">
    <property type="match status" value="2"/>
</dbReference>
<evidence type="ECO:0000256" key="5">
    <source>
        <dbReference type="ARBA" id="ARBA00023163"/>
    </source>
</evidence>
<dbReference type="SUPFAM" id="SSF75625">
    <property type="entry name" value="YebC-like"/>
    <property type="match status" value="1"/>
</dbReference>